<dbReference type="EMBL" id="BMWX01000003">
    <property type="protein sequence ID" value="GGZ25811.1"/>
    <property type="molecule type" value="Genomic_DNA"/>
</dbReference>
<dbReference type="Proteomes" id="UP000619457">
    <property type="component" value="Unassembled WGS sequence"/>
</dbReference>
<gene>
    <name evidence="1" type="ORF">GCM10007049_17970</name>
</gene>
<dbReference type="RefSeq" id="WP_018473315.1">
    <property type="nucleotide sequence ID" value="NZ_BMWX01000003.1"/>
</dbReference>
<organism evidence="1 2">
    <name type="scientific">Echinicola pacifica</name>
    <dbReference type="NCBI Taxonomy" id="346377"/>
    <lineage>
        <taxon>Bacteria</taxon>
        <taxon>Pseudomonadati</taxon>
        <taxon>Bacteroidota</taxon>
        <taxon>Cytophagia</taxon>
        <taxon>Cytophagales</taxon>
        <taxon>Cyclobacteriaceae</taxon>
        <taxon>Echinicola</taxon>
    </lineage>
</organism>
<dbReference type="AlphaFoldDB" id="A0A918PXX3"/>
<accession>A0A918PXX3</accession>
<sequence>MKETKSGFLTKINENPSRLDLMEKGAGKREIEIDESKFDLDTAKQLIGFSVQVEIEYDKAIAIKKEQ</sequence>
<proteinExistence type="predicted"/>
<evidence type="ECO:0000313" key="2">
    <source>
        <dbReference type="Proteomes" id="UP000619457"/>
    </source>
</evidence>
<protein>
    <submittedName>
        <fullName evidence="1">Uncharacterized protein</fullName>
    </submittedName>
</protein>
<name>A0A918PXX3_9BACT</name>
<reference evidence="1" key="2">
    <citation type="submission" date="2020-09" db="EMBL/GenBank/DDBJ databases">
        <authorList>
            <person name="Sun Q."/>
            <person name="Kim S."/>
        </authorList>
    </citation>
    <scope>NUCLEOTIDE SEQUENCE</scope>
    <source>
        <strain evidence="1">KCTC 12368</strain>
    </source>
</reference>
<comment type="caution">
    <text evidence="1">The sequence shown here is derived from an EMBL/GenBank/DDBJ whole genome shotgun (WGS) entry which is preliminary data.</text>
</comment>
<keyword evidence="2" id="KW-1185">Reference proteome</keyword>
<evidence type="ECO:0000313" key="1">
    <source>
        <dbReference type="EMBL" id="GGZ25811.1"/>
    </source>
</evidence>
<reference evidence="1" key="1">
    <citation type="journal article" date="2014" name="Int. J. Syst. Evol. Microbiol.">
        <title>Complete genome sequence of Corynebacterium casei LMG S-19264T (=DSM 44701T), isolated from a smear-ripened cheese.</title>
        <authorList>
            <consortium name="US DOE Joint Genome Institute (JGI-PGF)"/>
            <person name="Walter F."/>
            <person name="Albersmeier A."/>
            <person name="Kalinowski J."/>
            <person name="Ruckert C."/>
        </authorList>
    </citation>
    <scope>NUCLEOTIDE SEQUENCE</scope>
    <source>
        <strain evidence="1">KCTC 12368</strain>
    </source>
</reference>